<feature type="compositionally biased region" description="Basic and acidic residues" evidence="1">
    <location>
        <begin position="213"/>
        <end position="225"/>
    </location>
</feature>
<feature type="region of interest" description="Disordered" evidence="1">
    <location>
        <begin position="864"/>
        <end position="895"/>
    </location>
</feature>
<feature type="region of interest" description="Disordered" evidence="1">
    <location>
        <begin position="122"/>
        <end position="242"/>
    </location>
</feature>
<feature type="compositionally biased region" description="Basic residues" evidence="1">
    <location>
        <begin position="1"/>
        <end position="11"/>
    </location>
</feature>
<feature type="compositionally biased region" description="Low complexity" evidence="1">
    <location>
        <begin position="841"/>
        <end position="851"/>
    </location>
</feature>
<gene>
    <name evidence="2" type="ORF">CUNI_LOCUS10835</name>
</gene>
<feature type="compositionally biased region" description="Polar residues" evidence="1">
    <location>
        <begin position="51"/>
        <end position="60"/>
    </location>
</feature>
<name>A0A8S3Z705_9EUPU</name>
<feature type="compositionally biased region" description="Basic and acidic residues" evidence="1">
    <location>
        <begin position="302"/>
        <end position="314"/>
    </location>
</feature>
<protein>
    <submittedName>
        <fullName evidence="2">Uncharacterized protein</fullName>
    </submittedName>
</protein>
<feature type="region of interest" description="Disordered" evidence="1">
    <location>
        <begin position="1"/>
        <end position="60"/>
    </location>
</feature>
<keyword evidence="3" id="KW-1185">Reference proteome</keyword>
<feature type="compositionally biased region" description="Basic and acidic residues" evidence="1">
    <location>
        <begin position="742"/>
        <end position="751"/>
    </location>
</feature>
<feature type="compositionally biased region" description="Low complexity" evidence="1">
    <location>
        <begin position="30"/>
        <end position="43"/>
    </location>
</feature>
<feature type="region of interest" description="Disordered" evidence="1">
    <location>
        <begin position="289"/>
        <end position="314"/>
    </location>
</feature>
<reference evidence="2" key="1">
    <citation type="submission" date="2021-04" db="EMBL/GenBank/DDBJ databases">
        <authorList>
            <consortium name="Molecular Ecology Group"/>
        </authorList>
    </citation>
    <scope>NUCLEOTIDE SEQUENCE</scope>
</reference>
<feature type="region of interest" description="Disordered" evidence="1">
    <location>
        <begin position="657"/>
        <end position="681"/>
    </location>
</feature>
<feature type="region of interest" description="Disordered" evidence="1">
    <location>
        <begin position="795"/>
        <end position="851"/>
    </location>
</feature>
<organism evidence="2 3">
    <name type="scientific">Candidula unifasciata</name>
    <dbReference type="NCBI Taxonomy" id="100452"/>
    <lineage>
        <taxon>Eukaryota</taxon>
        <taxon>Metazoa</taxon>
        <taxon>Spiralia</taxon>
        <taxon>Lophotrochozoa</taxon>
        <taxon>Mollusca</taxon>
        <taxon>Gastropoda</taxon>
        <taxon>Heterobranchia</taxon>
        <taxon>Euthyneura</taxon>
        <taxon>Panpulmonata</taxon>
        <taxon>Eupulmonata</taxon>
        <taxon>Stylommatophora</taxon>
        <taxon>Helicina</taxon>
        <taxon>Helicoidea</taxon>
        <taxon>Geomitridae</taxon>
        <taxon>Candidula</taxon>
    </lineage>
</organism>
<feature type="compositionally biased region" description="Low complexity" evidence="1">
    <location>
        <begin position="661"/>
        <end position="681"/>
    </location>
</feature>
<evidence type="ECO:0000256" key="1">
    <source>
        <dbReference type="SAM" id="MobiDB-lite"/>
    </source>
</evidence>
<dbReference type="AlphaFoldDB" id="A0A8S3Z705"/>
<accession>A0A8S3Z705</accession>
<feature type="compositionally biased region" description="Polar residues" evidence="1">
    <location>
        <begin position="289"/>
        <end position="300"/>
    </location>
</feature>
<evidence type="ECO:0000313" key="3">
    <source>
        <dbReference type="Proteomes" id="UP000678393"/>
    </source>
</evidence>
<feature type="region of interest" description="Disordered" evidence="1">
    <location>
        <begin position="431"/>
        <end position="451"/>
    </location>
</feature>
<feature type="region of interest" description="Disordered" evidence="1">
    <location>
        <begin position="739"/>
        <end position="775"/>
    </location>
</feature>
<dbReference type="OrthoDB" id="6155831at2759"/>
<comment type="caution">
    <text evidence="2">The sequence shown here is derived from an EMBL/GenBank/DDBJ whole genome shotgun (WGS) entry which is preliminary data.</text>
</comment>
<feature type="compositionally biased region" description="Basic and acidic residues" evidence="1">
    <location>
        <begin position="183"/>
        <end position="192"/>
    </location>
</feature>
<evidence type="ECO:0000313" key="2">
    <source>
        <dbReference type="EMBL" id="CAG5125277.1"/>
    </source>
</evidence>
<feature type="compositionally biased region" description="Basic and acidic residues" evidence="1">
    <location>
        <begin position="801"/>
        <end position="840"/>
    </location>
</feature>
<dbReference type="Proteomes" id="UP000678393">
    <property type="component" value="Unassembled WGS sequence"/>
</dbReference>
<feature type="compositionally biased region" description="Low complexity" evidence="1">
    <location>
        <begin position="864"/>
        <end position="873"/>
    </location>
</feature>
<feature type="region of interest" description="Disordered" evidence="1">
    <location>
        <begin position="407"/>
        <end position="426"/>
    </location>
</feature>
<dbReference type="EMBL" id="CAJHNH020002002">
    <property type="protein sequence ID" value="CAG5125277.1"/>
    <property type="molecule type" value="Genomic_DNA"/>
</dbReference>
<sequence length="948" mass="105850">MFSSKTRKNASKAKDGHSSTIPRPSDIAKSLATPPASQTSSSSKGHALPHSLTSGPSSVFSFEEDRTPLVHNPYDDLSLYTTQINAVHKPQTRPHDNLATSRAFSNQGQICKTPGGYFGFNKPPDSIPARYSGHDKPSGYHGFNKPRTPEVHVPSDHFGYNTKPAETSKDSRFYGSKSTATLDGKERHEFVGHCKPKSSEVPGQFYYSNQKTETAKRQGHERAKSVEPSGYYGHSNPPQVSSVVGDKHLFSRGQYGYNFDRDLQQRQQPDFRGTHSRDVSSHQKIVSPVWTSETPPSYTATREPEKEASRYERSHADNDWSNVMASTDTVEDDHIYEYTCFPQSNMPFYTSTPNRHHDWQPRDEYGSPVDSHCNAVVYDRPLRVQCDILKRLNDRSQSLSPISHHHLTEEASSDTTGSTHSDSKIPAYGREYQSPYLDSPSDDRLFSDGSSNYDNTNFVDLRSKGHRQDNKDLAQQRRSHGLTATMNYHQQLRRELGMPQHQVPHYTQPVSSSPYRGPYSNIITPLPSSSDSSIHLSSTRPMSPTEKCTADYINSLANERNGKRYPDAFQSLHGHYSTPHLPSAIMSQFEQPLSGSDPNLQSESRQSEMYTYYDNLTSPRTRSKLSASHPFHETKAFVEQYNPNFLQSRSALPKAAHPLTSDYSSSSSYRPSPQSLSSSLAPSSAASASAQHSYYSSPSVQGLCTLPRTKSPSPCPPSNSIYSLQRREPSYEEIENILPHKAVKDHPDQKSAKSLKLWSKPTVPDDKPKPKPPIFKVKKGIFGSVSEKAQRFEQVAAEQPVSKEVDKERPYRKIKDAFGDSKQTPHDPKEKIKGYKEDRITTSTSSTTVTSSPLATSCVLSTTLSSSSSSSSSRMSNPEETSKLGSEASMTSSMHESGSVDVDAFSDFLQNSCTYPYHLFSRRKKPLPGKLLSVCMRSFINLFVLYSF</sequence>
<proteinExistence type="predicted"/>